<dbReference type="Proteomes" id="UP001431221">
    <property type="component" value="Unassembled WGS sequence"/>
</dbReference>
<evidence type="ECO:0000313" key="2">
    <source>
        <dbReference type="Proteomes" id="UP001431221"/>
    </source>
</evidence>
<dbReference type="PROSITE" id="PS51257">
    <property type="entry name" value="PROKAR_LIPOPROTEIN"/>
    <property type="match status" value="1"/>
</dbReference>
<evidence type="ECO:0000313" key="1">
    <source>
        <dbReference type="EMBL" id="MCK7613354.1"/>
    </source>
</evidence>
<protein>
    <recommendedName>
        <fullName evidence="3">Lipoprotein</fullName>
    </recommendedName>
</protein>
<gene>
    <name evidence="1" type="ORF">M0H32_14355</name>
</gene>
<name>A0ABT0GV96_9HYPH</name>
<proteinExistence type="predicted"/>
<reference evidence="1" key="1">
    <citation type="submission" date="2022-04" db="EMBL/GenBank/DDBJ databases">
        <title>Roseibium sp. CAU 1639 isolated from mud.</title>
        <authorList>
            <person name="Kim W."/>
        </authorList>
    </citation>
    <scope>NUCLEOTIDE SEQUENCE</scope>
    <source>
        <strain evidence="1">CAU 1639</strain>
    </source>
</reference>
<evidence type="ECO:0008006" key="3">
    <source>
        <dbReference type="Google" id="ProtNLM"/>
    </source>
</evidence>
<comment type="caution">
    <text evidence="1">The sequence shown here is derived from an EMBL/GenBank/DDBJ whole genome shotgun (WGS) entry which is preliminary data.</text>
</comment>
<dbReference type="EMBL" id="JALNMJ010000009">
    <property type="protein sequence ID" value="MCK7613354.1"/>
    <property type="molecule type" value="Genomic_DNA"/>
</dbReference>
<keyword evidence="2" id="KW-1185">Reference proteome</keyword>
<organism evidence="1 2">
    <name type="scientific">Roseibium sediminicola</name>
    <dbReference type="NCBI Taxonomy" id="2933272"/>
    <lineage>
        <taxon>Bacteria</taxon>
        <taxon>Pseudomonadati</taxon>
        <taxon>Pseudomonadota</taxon>
        <taxon>Alphaproteobacteria</taxon>
        <taxon>Hyphomicrobiales</taxon>
        <taxon>Stappiaceae</taxon>
        <taxon>Roseibium</taxon>
    </lineage>
</organism>
<sequence length="216" mass="23660">MSNGSRRHFPRAAAQVVLAGTCVLFLSACGHVPLATMVKLSDFDFLKTAPETLRIAVKYPDSIRIPEGAAQMRLTLQEKSSGKMLIKEELAFERVETPAEKVELSAELQTGWRLEIYRLPESRINTFKAFQSRLVAMDKAERDKVNGSMDISVDACLAAAKKPEKIVVSTYLKAPELGGYVPLLKNADLQTLMAAEGLEGDAVPLGPCPDNRSPTR</sequence>
<dbReference type="RefSeq" id="WP_248155132.1">
    <property type="nucleotide sequence ID" value="NZ_JALNMJ010000009.1"/>
</dbReference>
<accession>A0ABT0GV96</accession>